<sequence>MWRICTKECRQFFSSLTGYITIIAFLLLNGLFLFVFPETSILDYGYATLDGYFSIAPWIFLILIPMITMRSLAEEYKSGTFELLKTLPLSPAQIAWGKFLGATLIVLLSLLPTIIYAISIQMLSSTGGIDTGSTIGSYIGLFLIGSVFAAIGVCTSSFTSNIVVAFISGVILSLLIYKGFDSIGSMSSSNLGYYIQMFGLNFHYKNISKGVIDIRDVLYFLGIIYLCLLVSKRNIILK</sequence>
<dbReference type="PANTHER" id="PTHR30294:SF29">
    <property type="entry name" value="MULTIDRUG ABC TRANSPORTER PERMEASE YBHS-RELATED"/>
    <property type="match status" value="1"/>
</dbReference>
<evidence type="ECO:0000313" key="8">
    <source>
        <dbReference type="Proteomes" id="UP000292424"/>
    </source>
</evidence>
<dbReference type="Pfam" id="PF12679">
    <property type="entry name" value="ABC2_membrane_2"/>
    <property type="match status" value="1"/>
</dbReference>
<keyword evidence="4 6" id="KW-1133">Transmembrane helix</keyword>
<dbReference type="GO" id="GO:0140359">
    <property type="term" value="F:ABC-type transporter activity"/>
    <property type="evidence" value="ECO:0007669"/>
    <property type="project" value="InterPro"/>
</dbReference>
<feature type="transmembrane region" description="Helical" evidence="6">
    <location>
        <begin position="138"/>
        <end position="155"/>
    </location>
</feature>
<name>A0A5P2G6B9_9BACT</name>
<feature type="transmembrane region" description="Helical" evidence="6">
    <location>
        <begin position="217"/>
        <end position="235"/>
    </location>
</feature>
<dbReference type="InterPro" id="IPR051449">
    <property type="entry name" value="ABC-2_transporter_component"/>
</dbReference>
<dbReference type="Proteomes" id="UP000292424">
    <property type="component" value="Chromosome"/>
</dbReference>
<accession>A0A5P2G6B9</accession>
<dbReference type="RefSeq" id="WP_131331960.1">
    <property type="nucleotide sequence ID" value="NZ_CP044016.1"/>
</dbReference>
<evidence type="ECO:0000256" key="5">
    <source>
        <dbReference type="ARBA" id="ARBA00023136"/>
    </source>
</evidence>
<evidence type="ECO:0000256" key="1">
    <source>
        <dbReference type="ARBA" id="ARBA00004651"/>
    </source>
</evidence>
<evidence type="ECO:0000256" key="2">
    <source>
        <dbReference type="ARBA" id="ARBA00022475"/>
    </source>
</evidence>
<organism evidence="7 8">
    <name type="scientific">Rhizosphaericola mali</name>
    <dbReference type="NCBI Taxonomy" id="2545455"/>
    <lineage>
        <taxon>Bacteria</taxon>
        <taxon>Pseudomonadati</taxon>
        <taxon>Bacteroidota</taxon>
        <taxon>Chitinophagia</taxon>
        <taxon>Chitinophagales</taxon>
        <taxon>Chitinophagaceae</taxon>
        <taxon>Rhizosphaericola</taxon>
    </lineage>
</organism>
<feature type="transmembrane region" description="Helical" evidence="6">
    <location>
        <begin position="12"/>
        <end position="35"/>
    </location>
</feature>
<dbReference type="GO" id="GO:0005886">
    <property type="term" value="C:plasma membrane"/>
    <property type="evidence" value="ECO:0007669"/>
    <property type="project" value="UniProtKB-SubCell"/>
</dbReference>
<evidence type="ECO:0000313" key="7">
    <source>
        <dbReference type="EMBL" id="QES89482.1"/>
    </source>
</evidence>
<feature type="transmembrane region" description="Helical" evidence="6">
    <location>
        <begin position="94"/>
        <end position="118"/>
    </location>
</feature>
<protein>
    <submittedName>
        <fullName evidence="7">ABC transporter permease subunit</fullName>
    </submittedName>
</protein>
<keyword evidence="2" id="KW-1003">Cell membrane</keyword>
<dbReference type="OrthoDB" id="9794512at2"/>
<dbReference type="AlphaFoldDB" id="A0A5P2G6B9"/>
<reference evidence="7 8" key="1">
    <citation type="submission" date="2019-09" db="EMBL/GenBank/DDBJ databases">
        <title>Complete genome sequence of Arachidicoccus sp. B3-10 isolated from apple orchard soil.</title>
        <authorList>
            <person name="Kim H.S."/>
            <person name="Han K.-I."/>
            <person name="Suh M.K."/>
            <person name="Lee K.C."/>
            <person name="Eom M.K."/>
            <person name="Kim J.-S."/>
            <person name="Kang S.W."/>
            <person name="Sin Y."/>
            <person name="Lee J.-S."/>
        </authorList>
    </citation>
    <scope>NUCLEOTIDE SEQUENCE [LARGE SCALE GENOMIC DNA]</scope>
    <source>
        <strain evidence="7 8">B3-10</strain>
    </source>
</reference>
<proteinExistence type="predicted"/>
<dbReference type="KEGG" id="arac:E0W69_012680"/>
<evidence type="ECO:0000256" key="6">
    <source>
        <dbReference type="SAM" id="Phobius"/>
    </source>
</evidence>
<dbReference type="EMBL" id="CP044016">
    <property type="protein sequence ID" value="QES89482.1"/>
    <property type="molecule type" value="Genomic_DNA"/>
</dbReference>
<feature type="transmembrane region" description="Helical" evidence="6">
    <location>
        <begin position="162"/>
        <end position="180"/>
    </location>
</feature>
<evidence type="ECO:0000256" key="4">
    <source>
        <dbReference type="ARBA" id="ARBA00022989"/>
    </source>
</evidence>
<comment type="subcellular location">
    <subcellularLocation>
        <location evidence="1">Cell membrane</location>
        <topology evidence="1">Multi-pass membrane protein</topology>
    </subcellularLocation>
</comment>
<gene>
    <name evidence="7" type="ORF">E0W69_012680</name>
</gene>
<feature type="transmembrane region" description="Helical" evidence="6">
    <location>
        <begin position="55"/>
        <end position="73"/>
    </location>
</feature>
<keyword evidence="8" id="KW-1185">Reference proteome</keyword>
<dbReference type="PANTHER" id="PTHR30294">
    <property type="entry name" value="MEMBRANE COMPONENT OF ABC TRANSPORTER YHHJ-RELATED"/>
    <property type="match status" value="1"/>
</dbReference>
<keyword evidence="5 6" id="KW-0472">Membrane</keyword>
<evidence type="ECO:0000256" key="3">
    <source>
        <dbReference type="ARBA" id="ARBA00022692"/>
    </source>
</evidence>
<keyword evidence="3 6" id="KW-0812">Transmembrane</keyword>